<evidence type="ECO:0000256" key="6">
    <source>
        <dbReference type="SAM" id="Phobius"/>
    </source>
</evidence>
<evidence type="ECO:0000313" key="7">
    <source>
        <dbReference type="EMBL" id="SFS12092.1"/>
    </source>
</evidence>
<dbReference type="PANTHER" id="PTHR34857:SF2">
    <property type="entry name" value="SLL0384 PROTEIN"/>
    <property type="match status" value="1"/>
</dbReference>
<feature type="transmembrane region" description="Helical" evidence="6">
    <location>
        <begin position="43"/>
        <end position="60"/>
    </location>
</feature>
<evidence type="ECO:0000256" key="2">
    <source>
        <dbReference type="ARBA" id="ARBA00022475"/>
    </source>
</evidence>
<dbReference type="AlphaFoldDB" id="A0A1I6M983"/>
<gene>
    <name evidence="7" type="ORF">SAMN05216559_4012</name>
</gene>
<dbReference type="Pfam" id="PF02361">
    <property type="entry name" value="CbiQ"/>
    <property type="match status" value="1"/>
</dbReference>
<feature type="transmembrane region" description="Helical" evidence="6">
    <location>
        <begin position="237"/>
        <end position="257"/>
    </location>
</feature>
<keyword evidence="4 6" id="KW-1133">Transmembrane helix</keyword>
<evidence type="ECO:0000256" key="1">
    <source>
        <dbReference type="ARBA" id="ARBA00004141"/>
    </source>
</evidence>
<dbReference type="CDD" id="cd16914">
    <property type="entry name" value="EcfT"/>
    <property type="match status" value="1"/>
</dbReference>
<name>A0A1I6M983_9EURY</name>
<keyword evidence="3 6" id="KW-0812">Transmembrane</keyword>
<keyword evidence="8" id="KW-1185">Reference proteome</keyword>
<dbReference type="RefSeq" id="WP_089819063.1">
    <property type="nucleotide sequence ID" value="NZ_FOZK01000005.1"/>
</dbReference>
<evidence type="ECO:0000313" key="8">
    <source>
        <dbReference type="Proteomes" id="UP000199062"/>
    </source>
</evidence>
<evidence type="ECO:0000256" key="5">
    <source>
        <dbReference type="ARBA" id="ARBA00023136"/>
    </source>
</evidence>
<keyword evidence="5 6" id="KW-0472">Membrane</keyword>
<evidence type="ECO:0000256" key="4">
    <source>
        <dbReference type="ARBA" id="ARBA00022989"/>
    </source>
</evidence>
<dbReference type="PANTHER" id="PTHR34857">
    <property type="entry name" value="SLL0384 PROTEIN"/>
    <property type="match status" value="1"/>
</dbReference>
<dbReference type="OrthoDB" id="31170at2157"/>
<feature type="transmembrane region" description="Helical" evidence="6">
    <location>
        <begin position="105"/>
        <end position="126"/>
    </location>
</feature>
<dbReference type="GO" id="GO:0005886">
    <property type="term" value="C:plasma membrane"/>
    <property type="evidence" value="ECO:0007669"/>
    <property type="project" value="UniProtKB-ARBA"/>
</dbReference>
<feature type="transmembrane region" description="Helical" evidence="6">
    <location>
        <begin position="67"/>
        <end position="85"/>
    </location>
</feature>
<proteinExistence type="predicted"/>
<evidence type="ECO:0000256" key="3">
    <source>
        <dbReference type="ARBA" id="ARBA00022692"/>
    </source>
</evidence>
<keyword evidence="2" id="KW-1003">Cell membrane</keyword>
<comment type="subcellular location">
    <subcellularLocation>
        <location evidence="1">Membrane</location>
        <topology evidence="1">Multi-pass membrane protein</topology>
    </subcellularLocation>
</comment>
<sequence>MSGGSSLYVTGDSMLHRLAPRAKIALALGVFAVALAFDHPAWVIVPFAVSLVTLLALGGLKNLMRVWFVVVAIFVVGMVVWPAFVPAGGPVVLATPVMDVTRDEVLLALGRSTRFASFIVTGLLFVTVTSNEEIVAGLRSLGVPFAFCFAVGTALRLFPTLLSATGTVRQAQEARGHDVATRSPIRRIRNYVPLLIPVFMTAIRNVQTQSMALEARGFDTRRERTFYGREALEGRDWLAILAGAALIVGAAVARYVFGLGVV</sequence>
<dbReference type="InterPro" id="IPR003339">
    <property type="entry name" value="ABC/ECF_trnsptr_transmembrane"/>
</dbReference>
<dbReference type="InterPro" id="IPR051611">
    <property type="entry name" value="ECF_transporter_component"/>
</dbReference>
<dbReference type="EMBL" id="FOZK01000005">
    <property type="protein sequence ID" value="SFS12092.1"/>
    <property type="molecule type" value="Genomic_DNA"/>
</dbReference>
<feature type="transmembrane region" description="Helical" evidence="6">
    <location>
        <begin position="138"/>
        <end position="158"/>
    </location>
</feature>
<organism evidence="7 8">
    <name type="scientific">Halomicrobium zhouii</name>
    <dbReference type="NCBI Taxonomy" id="767519"/>
    <lineage>
        <taxon>Archaea</taxon>
        <taxon>Methanobacteriati</taxon>
        <taxon>Methanobacteriota</taxon>
        <taxon>Stenosarchaea group</taxon>
        <taxon>Halobacteria</taxon>
        <taxon>Halobacteriales</taxon>
        <taxon>Haloarculaceae</taxon>
        <taxon>Halomicrobium</taxon>
    </lineage>
</organism>
<dbReference type="STRING" id="767519.SAMN05216559_4012"/>
<protein>
    <submittedName>
        <fullName evidence="7">Energy-coupling factor transport system permease protein</fullName>
    </submittedName>
</protein>
<reference evidence="7 8" key="1">
    <citation type="submission" date="2016-10" db="EMBL/GenBank/DDBJ databases">
        <authorList>
            <person name="de Groot N.N."/>
        </authorList>
    </citation>
    <scope>NUCLEOTIDE SEQUENCE [LARGE SCALE GENOMIC DNA]</scope>
    <source>
        <strain evidence="7 8">CGMCC 1.10457</strain>
    </source>
</reference>
<accession>A0A1I6M983</accession>
<dbReference type="Proteomes" id="UP000199062">
    <property type="component" value="Unassembled WGS sequence"/>
</dbReference>